<sequence length="320" mass="36828">MANSSMNGKSDMQNLDENKIAEELNEIREFIKEHRKKKEISRRRAAAKTSSSSSSVSKAPKPKKTQENKKISKNVFDETIKSITAKAKFEKDIDDEIDNIISNDIEEVDTSDDPESDEVIDLGEDEAEYKRMRLERQQQRSKQIVPEALLRRAKVLKKPRSGIFIFQCTSCRENQKKRETFLFKSGHSEISVLTLLICAEDLDKNINLAMHYSSNWGQSSKDHQTCEQTSTFNKAAGILRFRRGESIAINNDKKLLNLIKFCWILHQCSQCCDHQNAMASDLFLQKADDKYELSFLVCSFCSIDNIEYQQKTYANISKKK</sequence>
<evidence type="ECO:0000313" key="2">
    <source>
        <dbReference type="EMBL" id="CAD2196981.1"/>
    </source>
</evidence>
<feature type="compositionally biased region" description="Low complexity" evidence="1">
    <location>
        <begin position="47"/>
        <end position="59"/>
    </location>
</feature>
<comment type="caution">
    <text evidence="2">The sequence shown here is derived from an EMBL/GenBank/DDBJ whole genome shotgun (WGS) entry which is preliminary data.</text>
</comment>
<reference evidence="2 3" key="1">
    <citation type="submission" date="2020-08" db="EMBL/GenBank/DDBJ databases">
        <authorList>
            <person name="Koutsovoulos G."/>
            <person name="Danchin GJ E."/>
        </authorList>
    </citation>
    <scope>NUCLEOTIDE SEQUENCE [LARGE SCALE GENOMIC DNA]</scope>
</reference>
<dbReference type="AlphaFoldDB" id="A0A6V7XCC3"/>
<organism evidence="2 3">
    <name type="scientific">Meloidogyne enterolobii</name>
    <name type="common">Root-knot nematode worm</name>
    <name type="synonym">Meloidogyne mayaguensis</name>
    <dbReference type="NCBI Taxonomy" id="390850"/>
    <lineage>
        <taxon>Eukaryota</taxon>
        <taxon>Metazoa</taxon>
        <taxon>Ecdysozoa</taxon>
        <taxon>Nematoda</taxon>
        <taxon>Chromadorea</taxon>
        <taxon>Rhabditida</taxon>
        <taxon>Tylenchina</taxon>
        <taxon>Tylenchomorpha</taxon>
        <taxon>Tylenchoidea</taxon>
        <taxon>Meloidogynidae</taxon>
        <taxon>Meloidogyninae</taxon>
        <taxon>Meloidogyne</taxon>
    </lineage>
</organism>
<feature type="region of interest" description="Disordered" evidence="1">
    <location>
        <begin position="31"/>
        <end position="71"/>
    </location>
</feature>
<dbReference type="Proteomes" id="UP000580250">
    <property type="component" value="Unassembled WGS sequence"/>
</dbReference>
<proteinExistence type="predicted"/>
<name>A0A6V7XCC3_MELEN</name>
<feature type="compositionally biased region" description="Basic residues" evidence="1">
    <location>
        <begin position="33"/>
        <end position="46"/>
    </location>
</feature>
<evidence type="ECO:0000313" key="3">
    <source>
        <dbReference type="Proteomes" id="UP000580250"/>
    </source>
</evidence>
<protein>
    <submittedName>
        <fullName evidence="2">Uncharacterized protein</fullName>
    </submittedName>
</protein>
<accession>A0A6V7XCC3</accession>
<gene>
    <name evidence="2" type="ORF">MENT_LOCUS50188</name>
</gene>
<evidence type="ECO:0000256" key="1">
    <source>
        <dbReference type="SAM" id="MobiDB-lite"/>
    </source>
</evidence>
<dbReference type="EMBL" id="CAJEWN010001382">
    <property type="protein sequence ID" value="CAD2196981.1"/>
    <property type="molecule type" value="Genomic_DNA"/>
</dbReference>